<gene>
    <name evidence="4" type="ORF">CE91St3_41510</name>
    <name evidence="9" type="ORF">DW191_02870</name>
    <name evidence="8" type="ORF">DW986_00030</name>
    <name evidence="5" type="ORF">GMD82_00030</name>
    <name evidence="6" type="ORF">GMD92_03480</name>
    <name evidence="7" type="ORF">GME02_18520</name>
</gene>
<dbReference type="Proteomes" id="UP000434916">
    <property type="component" value="Unassembled WGS sequence"/>
</dbReference>
<sequence length="423" mass="47815">MYKNLNEKDFEIMAPVGSYESLMAAIQGGADSIYFGIEGLNMRSRSSNNFTTDDLRKIVALCREHGIKSYLTVNTVIYGEDLPLMREIIDAAKEAEVSAIIAADVAAMNYANSIGQEVHLSTQLNISNAEALKFYARFADVVVLARELNLKQVHEIYRQIVDQQITGPKGELIRIEMFAHGALCMAVSGKCYLSLHEMNASANRGACMQICRRAYSVKDKDSNIELDIENQYIMSPKDLKTIHFMNKMMDAGVRVFKIEGRARGPEYVRLVTECYKEAVRAYCNGTFDEKKVAAWDERLRSVFNRGFWDGYYLGQRLGEWSSKYGSGATKKKVYVAKGIKYFDKIGVAEFEMESGNLKVGDEILITGPTTGAVMQTIEEIRVDLKPVDETVKGERFSLKVNEKIRPSDRLYKMEKVQLEKVFE</sequence>
<dbReference type="EMBL" id="WNDA01000004">
    <property type="protein sequence ID" value="MTU68164.1"/>
    <property type="molecule type" value="Genomic_DNA"/>
</dbReference>
<dbReference type="InterPro" id="IPR051454">
    <property type="entry name" value="RNA/ubiquinone_mod_enzymes"/>
</dbReference>
<organism evidence="4 15">
    <name type="scientific">Parabacteroides merdae</name>
    <dbReference type="NCBI Taxonomy" id="46503"/>
    <lineage>
        <taxon>Bacteria</taxon>
        <taxon>Pseudomonadati</taxon>
        <taxon>Bacteroidota</taxon>
        <taxon>Bacteroidia</taxon>
        <taxon>Bacteroidales</taxon>
        <taxon>Tannerellaceae</taxon>
        <taxon>Parabacteroides</taxon>
    </lineage>
</organism>
<evidence type="ECO:0000313" key="14">
    <source>
        <dbReference type="Proteomes" id="UP000482671"/>
    </source>
</evidence>
<dbReference type="EMBL" id="BQNZ01000008">
    <property type="protein sequence ID" value="GKH74288.1"/>
    <property type="molecule type" value="Genomic_DNA"/>
</dbReference>
<protein>
    <submittedName>
        <fullName evidence="4">Collagenase</fullName>
    </submittedName>
    <submittedName>
        <fullName evidence="5">U32 family peptidase</fullName>
    </submittedName>
</protein>
<dbReference type="Proteomes" id="UP000285173">
    <property type="component" value="Unassembled WGS sequence"/>
</dbReference>
<dbReference type="EMBL" id="QSEF01000001">
    <property type="protein sequence ID" value="RGZ51730.1"/>
    <property type="molecule type" value="Genomic_DNA"/>
</dbReference>
<dbReference type="RefSeq" id="WP_005633262.1">
    <property type="nucleotide sequence ID" value="NZ_BAABYG010000001.1"/>
</dbReference>
<evidence type="ECO:0000256" key="3">
    <source>
        <dbReference type="ARBA" id="ARBA00038374"/>
    </source>
</evidence>
<dbReference type="Proteomes" id="UP000482671">
    <property type="component" value="Unassembled WGS sequence"/>
</dbReference>
<evidence type="ECO:0000313" key="6">
    <source>
        <dbReference type="EMBL" id="MTU68164.1"/>
    </source>
</evidence>
<dbReference type="InterPro" id="IPR001539">
    <property type="entry name" value="Peptidase_U32"/>
</dbReference>
<comment type="similarity">
    <text evidence="3">Belongs to the peptidase U32 family.</text>
</comment>
<dbReference type="Proteomes" id="UP000448908">
    <property type="component" value="Unassembled WGS sequence"/>
</dbReference>
<evidence type="ECO:0000256" key="1">
    <source>
        <dbReference type="ARBA" id="ARBA00022670"/>
    </source>
</evidence>
<evidence type="ECO:0000313" key="13">
    <source>
        <dbReference type="Proteomes" id="UP000448908"/>
    </source>
</evidence>
<dbReference type="PANTHER" id="PTHR30217">
    <property type="entry name" value="PEPTIDASE U32 FAMILY"/>
    <property type="match status" value="1"/>
</dbReference>
<dbReference type="EMBL" id="WNCN01000001">
    <property type="protein sequence ID" value="MTU37924.1"/>
    <property type="molecule type" value="Genomic_DNA"/>
</dbReference>
<evidence type="ECO:0000313" key="11">
    <source>
        <dbReference type="Proteomes" id="UP000285173"/>
    </source>
</evidence>
<dbReference type="PROSITE" id="PS01276">
    <property type="entry name" value="PEPTIDASE_U32"/>
    <property type="match status" value="1"/>
</dbReference>
<evidence type="ECO:0000313" key="15">
    <source>
        <dbReference type="Proteomes" id="UP001055114"/>
    </source>
</evidence>
<keyword evidence="12" id="KW-1185">Reference proteome</keyword>
<evidence type="ECO:0000313" key="7">
    <source>
        <dbReference type="EMBL" id="MTV03593.1"/>
    </source>
</evidence>
<dbReference type="EMBL" id="QRKC01000001">
    <property type="protein sequence ID" value="RHH80085.1"/>
    <property type="molecule type" value="Genomic_DNA"/>
</dbReference>
<dbReference type="Proteomes" id="UP000283732">
    <property type="component" value="Unassembled WGS sequence"/>
</dbReference>
<keyword evidence="2" id="KW-0378">Hydrolase</keyword>
<name>A0A354MIR7_9BACT</name>
<dbReference type="GO" id="GO:0006508">
    <property type="term" value="P:proteolysis"/>
    <property type="evidence" value="ECO:0007669"/>
    <property type="project" value="UniProtKB-KW"/>
</dbReference>
<evidence type="ECO:0000313" key="10">
    <source>
        <dbReference type="Proteomes" id="UP000283732"/>
    </source>
</evidence>
<reference evidence="4" key="3">
    <citation type="submission" date="2022-01" db="EMBL/GenBank/DDBJ databases">
        <title>Novel bile acid biosynthetic pathways are enriched in the microbiome of centenarians.</title>
        <authorList>
            <person name="Sato Y."/>
            <person name="Atarashi K."/>
            <person name="Plichta R.D."/>
            <person name="Arai Y."/>
            <person name="Sasajima S."/>
            <person name="Kearney M.S."/>
            <person name="Suda W."/>
            <person name="Takeshita K."/>
            <person name="Sasaki T."/>
            <person name="Okamoto S."/>
            <person name="Skelly N.A."/>
            <person name="Okamura Y."/>
            <person name="Vlamakis H."/>
            <person name="Li Y."/>
            <person name="Tanoue T."/>
            <person name="Takei H."/>
            <person name="Nittono H."/>
            <person name="Narushima S."/>
            <person name="Irie J."/>
            <person name="Itoh H."/>
            <person name="Moriya K."/>
            <person name="Sugiura Y."/>
            <person name="Suematsu M."/>
            <person name="Moritoki N."/>
            <person name="Shibata S."/>
            <person name="Littman R.D."/>
            <person name="Fischbach A.M."/>
            <person name="Uwamino Y."/>
            <person name="Inoue T."/>
            <person name="Honda A."/>
            <person name="Hattori M."/>
            <person name="Murai T."/>
            <person name="Xavier J.R."/>
            <person name="Hirose N."/>
            <person name="Honda K."/>
        </authorList>
    </citation>
    <scope>NUCLEOTIDE SEQUENCE</scope>
    <source>
        <strain evidence="4">CE91-St3</strain>
    </source>
</reference>
<dbReference type="GO" id="GO:0008233">
    <property type="term" value="F:peptidase activity"/>
    <property type="evidence" value="ECO:0007669"/>
    <property type="project" value="UniProtKB-KW"/>
</dbReference>
<reference evidence="10 11" key="1">
    <citation type="submission" date="2018-08" db="EMBL/GenBank/DDBJ databases">
        <title>A genome reference for cultivated species of the human gut microbiota.</title>
        <authorList>
            <person name="Zou Y."/>
            <person name="Xue W."/>
            <person name="Luo G."/>
        </authorList>
    </citation>
    <scope>NUCLEOTIDE SEQUENCE [LARGE SCALE GENOMIC DNA]</scope>
    <source>
        <strain evidence="9 10">AM16-50</strain>
        <strain evidence="8 11">AM50-15</strain>
    </source>
</reference>
<reference evidence="12 13" key="2">
    <citation type="journal article" date="2019" name="Nat. Med.">
        <title>A library of human gut bacterial isolates paired with longitudinal multiomics data enables mechanistic microbiome research.</title>
        <authorList>
            <person name="Poyet M."/>
            <person name="Groussin M."/>
            <person name="Gibbons S.M."/>
            <person name="Avila-Pacheco J."/>
            <person name="Jiang X."/>
            <person name="Kearney S.M."/>
            <person name="Perrotta A.R."/>
            <person name="Berdy B."/>
            <person name="Zhao S."/>
            <person name="Lieberman T.D."/>
            <person name="Swanson P.K."/>
            <person name="Smith M."/>
            <person name="Roesemann S."/>
            <person name="Alexander J.E."/>
            <person name="Rich S.A."/>
            <person name="Livny J."/>
            <person name="Vlamakis H."/>
            <person name="Clish C."/>
            <person name="Bullock K."/>
            <person name="Deik A."/>
            <person name="Scott J."/>
            <person name="Pierce K.A."/>
            <person name="Xavier R.J."/>
            <person name="Alm E.J."/>
        </authorList>
    </citation>
    <scope>NUCLEOTIDE SEQUENCE [LARGE SCALE GENOMIC DNA]</scope>
    <source>
        <strain evidence="7 14">BIOML-A11</strain>
        <strain evidence="6 13">BIOML-A16</strain>
        <strain evidence="5 12">BIOML-A29</strain>
    </source>
</reference>
<dbReference type="OrthoDB" id="9807498at2"/>
<dbReference type="AlphaFoldDB" id="A0A354MIR7"/>
<comment type="caution">
    <text evidence="4">The sequence shown here is derived from an EMBL/GenBank/DDBJ whole genome shotgun (WGS) entry which is preliminary data.</text>
</comment>
<dbReference type="PANTHER" id="PTHR30217:SF6">
    <property type="entry name" value="TRNA HYDROXYLATION PROTEIN P"/>
    <property type="match status" value="1"/>
</dbReference>
<dbReference type="Pfam" id="PF01136">
    <property type="entry name" value="Peptidase_U32"/>
    <property type="match status" value="1"/>
</dbReference>
<keyword evidence="1" id="KW-0645">Protease</keyword>
<proteinExistence type="inferred from homology"/>
<evidence type="ECO:0000313" key="5">
    <source>
        <dbReference type="EMBL" id="MTU37924.1"/>
    </source>
</evidence>
<evidence type="ECO:0000256" key="2">
    <source>
        <dbReference type="ARBA" id="ARBA00022801"/>
    </source>
</evidence>
<dbReference type="Proteomes" id="UP001055114">
    <property type="component" value="Unassembled WGS sequence"/>
</dbReference>
<evidence type="ECO:0000313" key="4">
    <source>
        <dbReference type="EMBL" id="GKH74288.1"/>
    </source>
</evidence>
<dbReference type="STRING" id="46503.ERS852463_01214"/>
<evidence type="ECO:0000313" key="8">
    <source>
        <dbReference type="EMBL" id="RGZ51730.1"/>
    </source>
</evidence>
<accession>A0A354MIR7</accession>
<dbReference type="GeneID" id="49204021"/>
<evidence type="ECO:0000313" key="9">
    <source>
        <dbReference type="EMBL" id="RHH80085.1"/>
    </source>
</evidence>
<dbReference type="EMBL" id="WNDD01000027">
    <property type="protein sequence ID" value="MTV03593.1"/>
    <property type="molecule type" value="Genomic_DNA"/>
</dbReference>
<evidence type="ECO:0000313" key="12">
    <source>
        <dbReference type="Proteomes" id="UP000434916"/>
    </source>
</evidence>